<proteinExistence type="predicted"/>
<protein>
    <submittedName>
        <fullName evidence="1">Uncharacterized protein</fullName>
    </submittedName>
</protein>
<comment type="caution">
    <text evidence="1">The sequence shown here is derived from an EMBL/GenBank/DDBJ whole genome shotgun (WGS) entry which is preliminary data.</text>
</comment>
<name>A0A412MZW2_9BACE</name>
<organism evidence="1 2">
    <name type="scientific">Bacteroides clarus</name>
    <dbReference type="NCBI Taxonomy" id="626929"/>
    <lineage>
        <taxon>Bacteria</taxon>
        <taxon>Pseudomonadati</taxon>
        <taxon>Bacteroidota</taxon>
        <taxon>Bacteroidia</taxon>
        <taxon>Bacteroidales</taxon>
        <taxon>Bacteroidaceae</taxon>
        <taxon>Bacteroides</taxon>
    </lineage>
</organism>
<accession>A0A412MZW2</accession>
<dbReference type="Proteomes" id="UP000285159">
    <property type="component" value="Unassembled WGS sequence"/>
</dbReference>
<gene>
    <name evidence="1" type="ORF">DWX38_13650</name>
</gene>
<dbReference type="AlphaFoldDB" id="A0A412MZW2"/>
<dbReference type="EMBL" id="QRWP01000012">
    <property type="protein sequence ID" value="RGT30773.1"/>
    <property type="molecule type" value="Genomic_DNA"/>
</dbReference>
<evidence type="ECO:0000313" key="2">
    <source>
        <dbReference type="Proteomes" id="UP000285159"/>
    </source>
</evidence>
<reference evidence="1 2" key="1">
    <citation type="submission" date="2018-08" db="EMBL/GenBank/DDBJ databases">
        <title>A genome reference for cultivated species of the human gut microbiota.</title>
        <authorList>
            <person name="Zou Y."/>
            <person name="Xue W."/>
            <person name="Luo G."/>
        </authorList>
    </citation>
    <scope>NUCLEOTIDE SEQUENCE [LARGE SCALE GENOMIC DNA]</scope>
    <source>
        <strain evidence="1 2">AF19-1AC</strain>
    </source>
</reference>
<evidence type="ECO:0000313" key="1">
    <source>
        <dbReference type="EMBL" id="RGT30773.1"/>
    </source>
</evidence>
<sequence length="66" mass="7514">MMIAEAKQCVGKAAAKFVCIILLTSVKWLMYGHKKSSQTCEHYTMHIDNQSGLYCFALQIWGLFLI</sequence>